<accession>A0A7Y9RRI0</accession>
<feature type="binding site" evidence="1">
    <location>
        <position position="64"/>
    </location>
    <ligand>
        <name>substrate</name>
    </ligand>
</feature>
<dbReference type="AlphaFoldDB" id="A0A7Y9RRI0"/>
<keyword evidence="3" id="KW-1185">Reference proteome</keyword>
<dbReference type="Pfam" id="PF00300">
    <property type="entry name" value="His_Phos_1"/>
    <property type="match status" value="1"/>
</dbReference>
<dbReference type="CDD" id="cd07067">
    <property type="entry name" value="HP_PGM_like"/>
    <property type="match status" value="1"/>
</dbReference>
<dbReference type="GO" id="GO:0101006">
    <property type="term" value="F:protein histidine phosphatase activity"/>
    <property type="evidence" value="ECO:0007669"/>
    <property type="project" value="TreeGrafter"/>
</dbReference>
<dbReference type="PIRSF" id="PIRSF000709">
    <property type="entry name" value="6PFK_2-Ptase"/>
    <property type="match status" value="1"/>
</dbReference>
<gene>
    <name evidence="2" type="ORF">BJ989_001541</name>
</gene>
<keyword evidence="2" id="KW-0413">Isomerase</keyword>
<reference evidence="2 3" key="1">
    <citation type="submission" date="2020-07" db="EMBL/GenBank/DDBJ databases">
        <title>Sequencing the genomes of 1000 actinobacteria strains.</title>
        <authorList>
            <person name="Klenk H.-P."/>
        </authorList>
    </citation>
    <scope>NUCLEOTIDE SEQUENCE [LARGE SCALE GENOMIC DNA]</scope>
    <source>
        <strain evidence="2 3">DSM 24552</strain>
    </source>
</reference>
<dbReference type="SUPFAM" id="SSF53254">
    <property type="entry name" value="Phosphoglycerate mutase-like"/>
    <property type="match status" value="1"/>
</dbReference>
<dbReference type="EMBL" id="JACCAC010000001">
    <property type="protein sequence ID" value="NYG55237.1"/>
    <property type="molecule type" value="Genomic_DNA"/>
</dbReference>
<sequence>MTGSGGGAGELWLVRHGQTEWSRDGRHTSVTDLPLLPEGEEVARSLAPRLDRRFAQVLTSPRQRARRTAELAGHPGAEVDDDLVEWGYGDYEGVTTAEIRESVPGWSVWTHAVPGGEDATAVGARLDRVVARARAADGDTLVFAHGHSLRALAARWLGLPVSEGRLLRLDTATVSVLGHERDTPVVLRWNA</sequence>
<dbReference type="InterPro" id="IPR029033">
    <property type="entry name" value="His_PPase_superfam"/>
</dbReference>
<dbReference type="GO" id="GO:0070297">
    <property type="term" value="P:regulation of phosphorelay signal transduction system"/>
    <property type="evidence" value="ECO:0007669"/>
    <property type="project" value="TreeGrafter"/>
</dbReference>
<dbReference type="EC" id="5.4.2.12" evidence="2"/>
<evidence type="ECO:0000313" key="3">
    <source>
        <dbReference type="Proteomes" id="UP000544110"/>
    </source>
</evidence>
<dbReference type="SMART" id="SM00855">
    <property type="entry name" value="PGAM"/>
    <property type="match status" value="1"/>
</dbReference>
<dbReference type="PANTHER" id="PTHR48100:SF15">
    <property type="entry name" value="SEDOHEPTULOSE 1,7-BISPHOSPHATASE"/>
    <property type="match status" value="1"/>
</dbReference>
<dbReference type="InterPro" id="IPR050275">
    <property type="entry name" value="PGM_Phosphatase"/>
</dbReference>
<comment type="caution">
    <text evidence="2">The sequence shown here is derived from an EMBL/GenBank/DDBJ whole genome shotgun (WGS) entry which is preliminary data.</text>
</comment>
<organism evidence="2 3">
    <name type="scientific">Nocardioides perillae</name>
    <dbReference type="NCBI Taxonomy" id="1119534"/>
    <lineage>
        <taxon>Bacteria</taxon>
        <taxon>Bacillati</taxon>
        <taxon>Actinomycetota</taxon>
        <taxon>Actinomycetes</taxon>
        <taxon>Propionibacteriales</taxon>
        <taxon>Nocardioidaceae</taxon>
        <taxon>Nocardioides</taxon>
    </lineage>
</organism>
<evidence type="ECO:0000256" key="1">
    <source>
        <dbReference type="PIRSR" id="PIRSR613078-2"/>
    </source>
</evidence>
<dbReference type="RefSeq" id="WP_179517720.1">
    <property type="nucleotide sequence ID" value="NZ_JACCAC010000001.1"/>
</dbReference>
<name>A0A7Y9RRI0_9ACTN</name>
<dbReference type="PANTHER" id="PTHR48100">
    <property type="entry name" value="BROAD-SPECIFICITY PHOSPHATASE YOR283W-RELATED"/>
    <property type="match status" value="1"/>
</dbReference>
<dbReference type="InterPro" id="IPR013078">
    <property type="entry name" value="His_Pase_superF_clade-1"/>
</dbReference>
<protein>
    <submittedName>
        <fullName evidence="2">Putative phosphoglycerate mutase</fullName>
        <ecNumber evidence="2">5.4.2.12</ecNumber>
    </submittedName>
</protein>
<dbReference type="GO" id="GO:0004619">
    <property type="term" value="F:phosphoglycerate mutase activity"/>
    <property type="evidence" value="ECO:0007669"/>
    <property type="project" value="UniProtKB-EC"/>
</dbReference>
<evidence type="ECO:0000313" key="2">
    <source>
        <dbReference type="EMBL" id="NYG55237.1"/>
    </source>
</evidence>
<dbReference type="Proteomes" id="UP000544110">
    <property type="component" value="Unassembled WGS sequence"/>
</dbReference>
<proteinExistence type="predicted"/>
<dbReference type="Gene3D" id="3.40.50.1240">
    <property type="entry name" value="Phosphoglycerate mutase-like"/>
    <property type="match status" value="1"/>
</dbReference>